<evidence type="ECO:0000313" key="3">
    <source>
        <dbReference type="Proteomes" id="UP000267096"/>
    </source>
</evidence>
<reference evidence="2 3" key="2">
    <citation type="submission" date="2018-11" db="EMBL/GenBank/DDBJ databases">
        <authorList>
            <consortium name="Pathogen Informatics"/>
        </authorList>
    </citation>
    <scope>NUCLEOTIDE SEQUENCE [LARGE SCALE GENOMIC DNA]</scope>
</reference>
<organism evidence="4">
    <name type="scientific">Anisakis simplex</name>
    <name type="common">Herring worm</name>
    <dbReference type="NCBI Taxonomy" id="6269"/>
    <lineage>
        <taxon>Eukaryota</taxon>
        <taxon>Metazoa</taxon>
        <taxon>Ecdysozoa</taxon>
        <taxon>Nematoda</taxon>
        <taxon>Chromadorea</taxon>
        <taxon>Rhabditida</taxon>
        <taxon>Spirurina</taxon>
        <taxon>Ascaridomorpha</taxon>
        <taxon>Ascaridoidea</taxon>
        <taxon>Anisakidae</taxon>
        <taxon>Anisakis</taxon>
        <taxon>Anisakis simplex complex</taxon>
    </lineage>
</organism>
<evidence type="ECO:0000313" key="4">
    <source>
        <dbReference type="WBParaSite" id="ASIM_0000063101-mRNA-1"/>
    </source>
</evidence>
<proteinExistence type="predicted"/>
<evidence type="ECO:0000256" key="1">
    <source>
        <dbReference type="SAM" id="Phobius"/>
    </source>
</evidence>
<reference evidence="4" key="1">
    <citation type="submission" date="2017-02" db="UniProtKB">
        <authorList>
            <consortium name="WormBaseParasite"/>
        </authorList>
    </citation>
    <scope>IDENTIFICATION</scope>
</reference>
<keyword evidence="1" id="KW-0812">Transmembrane</keyword>
<sequence length="82" mass="9630">MRLTRLVKMLVRGPTGEMIWKEMRDLRLPSRGKKLSFKQNSLIAFAVFLSGFVYLQFQADFNPDSYWGSMFILFFVADKFPV</sequence>
<feature type="transmembrane region" description="Helical" evidence="1">
    <location>
        <begin position="41"/>
        <end position="59"/>
    </location>
</feature>
<gene>
    <name evidence="2" type="ORF">ASIM_LOCUS531</name>
</gene>
<dbReference type="OrthoDB" id="5850675at2759"/>
<protein>
    <submittedName>
        <fullName evidence="2 4">Uncharacterized protein</fullName>
    </submittedName>
</protein>
<accession>A0A0M3IZE8</accession>
<dbReference type="WBParaSite" id="ASIM_0000063101-mRNA-1">
    <property type="protein sequence ID" value="ASIM_0000063101-mRNA-1"/>
    <property type="gene ID" value="ASIM_0000063101"/>
</dbReference>
<dbReference type="EMBL" id="UYRR01000366">
    <property type="protein sequence ID" value="VDK17811.1"/>
    <property type="molecule type" value="Genomic_DNA"/>
</dbReference>
<name>A0A0M3IZE8_ANISI</name>
<evidence type="ECO:0000313" key="2">
    <source>
        <dbReference type="EMBL" id="VDK17811.1"/>
    </source>
</evidence>
<keyword evidence="1" id="KW-1133">Transmembrane helix</keyword>
<dbReference type="AlphaFoldDB" id="A0A0M3IZE8"/>
<keyword evidence="3" id="KW-1185">Reference proteome</keyword>
<keyword evidence="1" id="KW-0472">Membrane</keyword>
<dbReference type="Proteomes" id="UP000267096">
    <property type="component" value="Unassembled WGS sequence"/>
</dbReference>